<evidence type="ECO:0000256" key="1">
    <source>
        <dbReference type="ARBA" id="ARBA00007219"/>
    </source>
</evidence>
<dbReference type="GO" id="GO:0006893">
    <property type="term" value="P:Golgi to plasma membrane transport"/>
    <property type="evidence" value="ECO:0007669"/>
    <property type="project" value="TreeGrafter"/>
</dbReference>
<evidence type="ECO:0000256" key="2">
    <source>
        <dbReference type="ARBA" id="ARBA00023054"/>
    </source>
</evidence>
<dbReference type="PANTHER" id="PTHR16441">
    <property type="entry name" value="FIDIPIDINE"/>
    <property type="match status" value="1"/>
</dbReference>
<keyword evidence="7" id="KW-1185">Reference proteome</keyword>
<dbReference type="EMBL" id="MVGT01004391">
    <property type="protein sequence ID" value="OUZ99653.1"/>
    <property type="molecule type" value="Genomic_DNA"/>
</dbReference>
<dbReference type="InParanoid" id="A0A200PN64"/>
<dbReference type="Proteomes" id="UP000195402">
    <property type="component" value="Unassembled WGS sequence"/>
</dbReference>
<evidence type="ECO:0000313" key="7">
    <source>
        <dbReference type="Proteomes" id="UP000195402"/>
    </source>
</evidence>
<reference evidence="6 7" key="1">
    <citation type="journal article" date="2017" name="Mol. Plant">
        <title>The Genome of Medicinal Plant Macleaya cordata Provides New Insights into Benzylisoquinoline Alkaloids Metabolism.</title>
        <authorList>
            <person name="Liu X."/>
            <person name="Liu Y."/>
            <person name="Huang P."/>
            <person name="Ma Y."/>
            <person name="Qing Z."/>
            <person name="Tang Q."/>
            <person name="Cao H."/>
            <person name="Cheng P."/>
            <person name="Zheng Y."/>
            <person name="Yuan Z."/>
            <person name="Zhou Y."/>
            <person name="Liu J."/>
            <person name="Tang Z."/>
            <person name="Zhuo Y."/>
            <person name="Zhang Y."/>
            <person name="Yu L."/>
            <person name="Huang J."/>
            <person name="Yang P."/>
            <person name="Peng Q."/>
            <person name="Zhang J."/>
            <person name="Jiang W."/>
            <person name="Zhang Z."/>
            <person name="Lin K."/>
            <person name="Ro D.K."/>
            <person name="Chen X."/>
            <person name="Xiong X."/>
            <person name="Shang Y."/>
            <person name="Huang S."/>
            <person name="Zeng J."/>
        </authorList>
    </citation>
    <scope>NUCLEOTIDE SEQUENCE [LARGE SCALE GENOMIC DNA]</scope>
    <source>
        <strain evidence="7">cv. BLH2017</strain>
        <tissue evidence="6">Root</tissue>
    </source>
</reference>
<feature type="domain" description="CCDC93 N-terminal" evidence="5">
    <location>
        <begin position="62"/>
        <end position="102"/>
    </location>
</feature>
<evidence type="ECO:0000313" key="6">
    <source>
        <dbReference type="EMBL" id="OUZ99653.1"/>
    </source>
</evidence>
<comment type="caution">
    <text evidence="6">The sequence shown here is derived from an EMBL/GenBank/DDBJ whole genome shotgun (WGS) entry which is preliminary data.</text>
</comment>
<dbReference type="InterPro" id="IPR048747">
    <property type="entry name" value="CCDC93_N"/>
</dbReference>
<accession>A0A200PN64</accession>
<feature type="coiled-coil region" evidence="3">
    <location>
        <begin position="119"/>
        <end position="146"/>
    </location>
</feature>
<proteinExistence type="inferred from homology"/>
<protein>
    <submittedName>
        <fullName evidence="6">Uncharacterized protein</fullName>
    </submittedName>
</protein>
<dbReference type="STRING" id="56857.A0A200PN64"/>
<comment type="similarity">
    <text evidence="1">Belongs to the CCDC93 family.</text>
</comment>
<dbReference type="FunCoup" id="A0A200PN64">
    <property type="interactions" value="372"/>
</dbReference>
<dbReference type="OrthoDB" id="16092at2759"/>
<dbReference type="PANTHER" id="PTHR16441:SF0">
    <property type="entry name" value="COILED-COIL DOMAIN-CONTAINING PROTEIN 93"/>
    <property type="match status" value="1"/>
</dbReference>
<gene>
    <name evidence="6" type="ORF">BVC80_9063g9</name>
</gene>
<dbReference type="AlphaFoldDB" id="A0A200PN64"/>
<dbReference type="InterPro" id="IPR019159">
    <property type="entry name" value="CCDC93_CC"/>
</dbReference>
<name>A0A200PN64_MACCD</name>
<evidence type="ECO:0000259" key="5">
    <source>
        <dbReference type="Pfam" id="PF21673"/>
    </source>
</evidence>
<dbReference type="Pfam" id="PF09762">
    <property type="entry name" value="CCDC93_CC"/>
    <property type="match status" value="1"/>
</dbReference>
<feature type="domain" description="CCDC93 coiled-coil" evidence="4">
    <location>
        <begin position="118"/>
        <end position="402"/>
    </location>
</feature>
<evidence type="ECO:0000256" key="3">
    <source>
        <dbReference type="SAM" id="Coils"/>
    </source>
</evidence>
<organism evidence="6 7">
    <name type="scientific">Macleaya cordata</name>
    <name type="common">Five-seeded plume-poppy</name>
    <name type="synonym">Bocconia cordata</name>
    <dbReference type="NCBI Taxonomy" id="56857"/>
    <lineage>
        <taxon>Eukaryota</taxon>
        <taxon>Viridiplantae</taxon>
        <taxon>Streptophyta</taxon>
        <taxon>Embryophyta</taxon>
        <taxon>Tracheophyta</taxon>
        <taxon>Spermatophyta</taxon>
        <taxon>Magnoliopsida</taxon>
        <taxon>Ranunculales</taxon>
        <taxon>Papaveraceae</taxon>
        <taxon>Papaveroideae</taxon>
        <taxon>Macleaya</taxon>
    </lineage>
</organism>
<dbReference type="InterPro" id="IPR039116">
    <property type="entry name" value="CCDC93"/>
</dbReference>
<dbReference type="OMA" id="MEICIEQ"/>
<dbReference type="Pfam" id="PF21673">
    <property type="entry name" value="CCDC93_N"/>
    <property type="match status" value="1"/>
</dbReference>
<sequence>MLQSSKPTANPEMAESELDPSKTLKQTIVDLLVSAGYIGALNEDQSAKDKLIGGLACEVIGKIIEEALRLMKCPYPFRADQIQEVDWSAIDPVVTWIVNRVLTMQAEGADEVTYVLHEIEKEEHTVQQLEKELNHAKNSTEILHVNLNDKKKATILNGMQHLHEKIDKGGANDVVQRLILLLGSLKALEKQESDLRSYCEQKRSDLHAEVIEFEKRITKSKEIKGYSGDLDHSLCDPMEKWRSSKSELAAKLRDVLSLKRQLDDVPSQSELIQYERRFSELYVQIQEKHRQTRKYYATYNALLEIKELVQKETSLLNSISSQFQDAMTSTAGRVKLIDSMEAVLKGTQQKLGKVQLGLQEEQKKCDALKEKYAASIAEQRRCSSLLKALQEEYAKNEKLRSQTFAWRMTHHLSFGIQASVHR</sequence>
<keyword evidence="2 3" id="KW-0175">Coiled coil</keyword>
<evidence type="ECO:0000259" key="4">
    <source>
        <dbReference type="Pfam" id="PF09762"/>
    </source>
</evidence>